<dbReference type="AlphaFoldDB" id="A0A0N7JH27"/>
<dbReference type="EMBL" id="CP013002">
    <property type="protein sequence ID" value="ALL12226.1"/>
    <property type="molecule type" value="Genomic_DNA"/>
</dbReference>
<evidence type="ECO:0000313" key="3">
    <source>
        <dbReference type="Proteomes" id="UP000056905"/>
    </source>
</evidence>
<dbReference type="CDD" id="cd05921">
    <property type="entry name" value="FCS"/>
    <property type="match status" value="1"/>
</dbReference>
<dbReference type="GO" id="GO:0016405">
    <property type="term" value="F:CoA-ligase activity"/>
    <property type="evidence" value="ECO:0007669"/>
    <property type="project" value="TreeGrafter"/>
</dbReference>
<dbReference type="SUPFAM" id="SSF56801">
    <property type="entry name" value="Acetyl-CoA synthetase-like"/>
    <property type="match status" value="1"/>
</dbReference>
<feature type="domain" description="AMP-dependent synthetase/ligase" evidence="1">
    <location>
        <begin position="58"/>
        <end position="446"/>
    </location>
</feature>
<dbReference type="OrthoDB" id="9803968at2"/>
<dbReference type="InterPro" id="IPR042099">
    <property type="entry name" value="ANL_N_sf"/>
</dbReference>
<gene>
    <name evidence="2" type="ORF">AQ619_01970</name>
</gene>
<sequence length="628" mass="66325">MTPADGASPLRDVSTVAFKPLAMKGPEVSVDYRPDGSLVITSNHAPGEGPRSIAHLLAQKAGEHPDRPYLKQREPGHGPWRSVTYGQAQRAVEGIAQFLLDGGGQLDRGLTPGDSVMILSSNSIEHALMTLGAYAAGVPAAPVSPAYSLTSSDLAKLKHCFDKVAPRVVFAQSGAMFARALETLKALDPTLVVITADGTGEGALDFARIAATVPTAAVAAARETLGPATVAKYLFTSGSTGMPKAVPQTHGMMAGVIAGQDGLKLEEPETGEVPQSLEWMPWSHISAGNIGFNAVIWGGGTLHIDEGKPLPGMFETTIKNLYEVSPNVFGSAPIAFSMLAEAMEKDPVLRASFFKNLRYMGYGGATLSNDVYTRIQALAVAETGQRIPLTTMYGATETQGITVTHWITERVGLVGLPLPGIQLKLAPSGSKFEVRVKGPTVAAGYHKDPEKTAAAFDEEGFYRLGDAARFVDPEDPAKGLVFDGRVTEDFKLDSGTWVSVGVLRPDLVAACSPYVHDAVICGQDKGFVAALFWPSPSGLMALAAEPGPGTPIERLVALLRERLAAFNATAGGSSRRIGRFTIMTEPPSIDAGEITDKGYVNQRATLERRVALVEALYVNPPPEGVVAV</sequence>
<reference evidence="2 3" key="1">
    <citation type="submission" date="2015-10" db="EMBL/GenBank/DDBJ databases">
        <title>Conservation of the essential genome among Caulobacter and Brevundimonas species.</title>
        <authorList>
            <person name="Scott D."/>
            <person name="Ely B."/>
        </authorList>
    </citation>
    <scope>NUCLEOTIDE SEQUENCE [LARGE SCALE GENOMIC DNA]</scope>
    <source>
        <strain evidence="2 3">CB4</strain>
    </source>
</reference>
<evidence type="ECO:0000313" key="2">
    <source>
        <dbReference type="EMBL" id="ALL12226.1"/>
    </source>
</evidence>
<dbReference type="KEGG" id="chq:AQ619_01970"/>
<dbReference type="Pfam" id="PF00501">
    <property type="entry name" value="AMP-binding"/>
    <property type="match status" value="1"/>
</dbReference>
<dbReference type="InterPro" id="IPR000873">
    <property type="entry name" value="AMP-dep_synth/lig_dom"/>
</dbReference>
<keyword evidence="3" id="KW-1185">Reference proteome</keyword>
<dbReference type="PANTHER" id="PTHR24096:SF420">
    <property type="entry name" value="LONG-CHAIN-FATTY-ACID--COA LIGASE-RELATED"/>
    <property type="match status" value="1"/>
</dbReference>
<dbReference type="Gene3D" id="3.40.50.12780">
    <property type="entry name" value="N-terminal domain of ligase-like"/>
    <property type="match status" value="1"/>
</dbReference>
<dbReference type="PROSITE" id="PS00455">
    <property type="entry name" value="AMP_BINDING"/>
    <property type="match status" value="1"/>
</dbReference>
<dbReference type="PANTHER" id="PTHR24096">
    <property type="entry name" value="LONG-CHAIN-FATTY-ACID--COA LIGASE"/>
    <property type="match status" value="1"/>
</dbReference>
<name>A0A0N7JH27_9CAUL</name>
<dbReference type="NCBIfam" id="NF009232">
    <property type="entry name" value="PRK12582.1"/>
    <property type="match status" value="1"/>
</dbReference>
<dbReference type="STRING" id="69395.AQ619_01970"/>
<evidence type="ECO:0000259" key="1">
    <source>
        <dbReference type="Pfam" id="PF00501"/>
    </source>
</evidence>
<dbReference type="InterPro" id="IPR020845">
    <property type="entry name" value="AMP-binding_CS"/>
</dbReference>
<organism evidence="2 3">
    <name type="scientific">Caulobacter henricii</name>
    <dbReference type="NCBI Taxonomy" id="69395"/>
    <lineage>
        <taxon>Bacteria</taxon>
        <taxon>Pseudomonadati</taxon>
        <taxon>Pseudomonadota</taxon>
        <taxon>Alphaproteobacteria</taxon>
        <taxon>Caulobacterales</taxon>
        <taxon>Caulobacteraceae</taxon>
        <taxon>Caulobacter</taxon>
    </lineage>
</organism>
<dbReference type="RefSeq" id="WP_062143528.1">
    <property type="nucleotide sequence ID" value="NZ_CP013002.1"/>
</dbReference>
<accession>A0A0N7JH27</accession>
<dbReference type="Proteomes" id="UP000056905">
    <property type="component" value="Chromosome"/>
</dbReference>
<protein>
    <submittedName>
        <fullName evidence="2">Acyl-CoA synthetase</fullName>
    </submittedName>
</protein>
<proteinExistence type="predicted"/>